<keyword evidence="5" id="KW-1185">Reference proteome</keyword>
<dbReference type="Gene3D" id="2.40.260.10">
    <property type="entry name" value="Sortase"/>
    <property type="match status" value="1"/>
</dbReference>
<dbReference type="InterPro" id="IPR042002">
    <property type="entry name" value="Sortase_C"/>
</dbReference>
<organism evidence="4 5">
    <name type="scientific">Blautia liquoris</name>
    <dbReference type="NCBI Taxonomy" id="2779518"/>
    <lineage>
        <taxon>Bacteria</taxon>
        <taxon>Bacillati</taxon>
        <taxon>Bacillota</taxon>
        <taxon>Clostridia</taxon>
        <taxon>Lachnospirales</taxon>
        <taxon>Lachnospiraceae</taxon>
        <taxon>Blautia</taxon>
    </lineage>
</organism>
<feature type="transmembrane region" description="Helical" evidence="3">
    <location>
        <begin position="12"/>
        <end position="31"/>
    </location>
</feature>
<keyword evidence="3" id="KW-0812">Transmembrane</keyword>
<dbReference type="AlphaFoldDB" id="A0A7M2REH9"/>
<evidence type="ECO:0000256" key="2">
    <source>
        <dbReference type="PIRSR" id="PIRSR605754-1"/>
    </source>
</evidence>
<protein>
    <submittedName>
        <fullName evidence="4">Class C sortase</fullName>
    </submittedName>
</protein>
<dbReference type="Proteomes" id="UP000593601">
    <property type="component" value="Chromosome"/>
</dbReference>
<feature type="active site" description="Acyl-thioester intermediate" evidence="2">
    <location>
        <position position="217"/>
    </location>
</feature>
<gene>
    <name evidence="4" type="ORF">INP51_11620</name>
</gene>
<sequence>MKKRILHILCGRTIFLVVFFIGLLTFLYPLISSNINHRSQTQVISNYDEKMDRMEEGERQRQREEAVRYNAYVKDLEGSRSETITPREKEAMERVNIEMKNIGEVLGYVEIPRIDIELPIYYGESDEILSRGAGLMPKTSLPVGGDSTHCVISAHRGLPSARMFRDLDQMEIKDVFFLHAAQETLAYEVESVRVVLPTDISALEIEEGRDLVTLITCDPYMINSHRMLVRAHRTEYNEGVKAKSQDRKISPLVKYQEYLFVIVFFAILILFIKFIQTRVKKRTYEENWK</sequence>
<accession>A0A7M2REH9</accession>
<reference evidence="4 5" key="1">
    <citation type="submission" date="2020-10" db="EMBL/GenBank/DDBJ databases">
        <title>Blautia liquoris sp.nov., isolated from the mud in a fermentation cellar used for the production of Chinese strong-flavoured liquor.</title>
        <authorList>
            <person name="Lu L."/>
        </authorList>
    </citation>
    <scope>NUCLEOTIDE SEQUENCE [LARGE SCALE GENOMIC DNA]</scope>
    <source>
        <strain evidence="4 5">LZLJ-3</strain>
    </source>
</reference>
<dbReference type="KEGG" id="bliq:INP51_11620"/>
<keyword evidence="3" id="KW-1133">Transmembrane helix</keyword>
<evidence type="ECO:0000313" key="4">
    <source>
        <dbReference type="EMBL" id="QOV18649.1"/>
    </source>
</evidence>
<dbReference type="RefSeq" id="WP_193735011.1">
    <property type="nucleotide sequence ID" value="NZ_CP063304.1"/>
</dbReference>
<evidence type="ECO:0000256" key="3">
    <source>
        <dbReference type="SAM" id="Phobius"/>
    </source>
</evidence>
<dbReference type="InterPro" id="IPR005754">
    <property type="entry name" value="Sortase"/>
</dbReference>
<dbReference type="InterPro" id="IPR023365">
    <property type="entry name" value="Sortase_dom-sf"/>
</dbReference>
<dbReference type="Pfam" id="PF04203">
    <property type="entry name" value="Sortase"/>
    <property type="match status" value="1"/>
</dbReference>
<feature type="active site" description="Proton donor/acceptor" evidence="2">
    <location>
        <position position="155"/>
    </location>
</feature>
<dbReference type="GO" id="GO:0016787">
    <property type="term" value="F:hydrolase activity"/>
    <property type="evidence" value="ECO:0007669"/>
    <property type="project" value="UniProtKB-KW"/>
</dbReference>
<proteinExistence type="predicted"/>
<keyword evidence="3" id="KW-0472">Membrane</keyword>
<dbReference type="SUPFAM" id="SSF63817">
    <property type="entry name" value="Sortase"/>
    <property type="match status" value="1"/>
</dbReference>
<dbReference type="NCBIfam" id="NF033745">
    <property type="entry name" value="class_C_sortase"/>
    <property type="match status" value="1"/>
</dbReference>
<evidence type="ECO:0000256" key="1">
    <source>
        <dbReference type="ARBA" id="ARBA00022801"/>
    </source>
</evidence>
<dbReference type="CDD" id="cd05827">
    <property type="entry name" value="Sortase_C"/>
    <property type="match status" value="1"/>
</dbReference>
<dbReference type="EMBL" id="CP063304">
    <property type="protein sequence ID" value="QOV18649.1"/>
    <property type="molecule type" value="Genomic_DNA"/>
</dbReference>
<feature type="transmembrane region" description="Helical" evidence="3">
    <location>
        <begin position="258"/>
        <end position="275"/>
    </location>
</feature>
<evidence type="ECO:0000313" key="5">
    <source>
        <dbReference type="Proteomes" id="UP000593601"/>
    </source>
</evidence>
<dbReference type="NCBIfam" id="TIGR01076">
    <property type="entry name" value="sortase_fam"/>
    <property type="match status" value="1"/>
</dbReference>
<keyword evidence="1" id="KW-0378">Hydrolase</keyword>
<name>A0A7M2REH9_9FIRM</name>